<evidence type="ECO:0000313" key="1">
    <source>
        <dbReference type="EMBL" id="MFB9474813.1"/>
    </source>
</evidence>
<protein>
    <submittedName>
        <fullName evidence="1">SapB/AmfS family lanthipeptide</fullName>
    </submittedName>
</protein>
<accession>A0ABV5NWW0</accession>
<keyword evidence="2" id="KW-1185">Reference proteome</keyword>
<dbReference type="InterPro" id="IPR045825">
    <property type="entry name" value="RamS"/>
</dbReference>
<dbReference type="NCBIfam" id="NF033212">
    <property type="entry name" value="SapB_AmfS_lanti"/>
    <property type="match status" value="1"/>
</dbReference>
<dbReference type="Proteomes" id="UP001589568">
    <property type="component" value="Unassembled WGS sequence"/>
</dbReference>
<reference evidence="1 2" key="1">
    <citation type="submission" date="2024-09" db="EMBL/GenBank/DDBJ databases">
        <authorList>
            <person name="Sun Q."/>
            <person name="Mori K."/>
        </authorList>
    </citation>
    <scope>NUCLEOTIDE SEQUENCE [LARGE SCALE GENOMIC DNA]</scope>
    <source>
        <strain evidence="1 2">JCM 3324</strain>
    </source>
</reference>
<dbReference type="Pfam" id="PF19402">
    <property type="entry name" value="RamS"/>
    <property type="match status" value="1"/>
</dbReference>
<name>A0ABV5NWW0_9ACTN</name>
<dbReference type="EMBL" id="JBHMCF010000040">
    <property type="protein sequence ID" value="MFB9474813.1"/>
    <property type="molecule type" value="Genomic_DNA"/>
</dbReference>
<evidence type="ECO:0000313" key="2">
    <source>
        <dbReference type="Proteomes" id="UP001589568"/>
    </source>
</evidence>
<organism evidence="1 2">
    <name type="scientific">Nonomuraea salmonea</name>
    <dbReference type="NCBI Taxonomy" id="46181"/>
    <lineage>
        <taxon>Bacteria</taxon>
        <taxon>Bacillati</taxon>
        <taxon>Actinomycetota</taxon>
        <taxon>Actinomycetes</taxon>
        <taxon>Streptosporangiales</taxon>
        <taxon>Streptosporangiaceae</taxon>
        <taxon>Nonomuraea</taxon>
    </lineage>
</organism>
<comment type="caution">
    <text evidence="1">The sequence shown here is derived from an EMBL/GenBank/DDBJ whole genome shotgun (WGS) entry which is preliminary data.</text>
</comment>
<dbReference type="RefSeq" id="WP_345393915.1">
    <property type="nucleotide sequence ID" value="NZ_BAAAXS010000001.1"/>
</dbReference>
<sequence length="40" mass="4354">MSYILNLQGIRAEQNAERGMAQPSSASLSLCFSNASWAFC</sequence>
<gene>
    <name evidence="1" type="ORF">ACFFR3_35420</name>
</gene>
<proteinExistence type="predicted"/>